<evidence type="ECO:0000256" key="9">
    <source>
        <dbReference type="ARBA" id="ARBA00023136"/>
    </source>
</evidence>
<dbReference type="PANTHER" id="PTHR43790">
    <property type="entry name" value="CARBOHYDRATE TRANSPORT ATP-BINDING PROTEIN MG119-RELATED"/>
    <property type="match status" value="1"/>
</dbReference>
<evidence type="ECO:0000256" key="6">
    <source>
        <dbReference type="ARBA" id="ARBA00022741"/>
    </source>
</evidence>
<name>A0ABQ6CFK9_9HYPH</name>
<dbReference type="Proteomes" id="UP001156882">
    <property type="component" value="Unassembled WGS sequence"/>
</dbReference>
<evidence type="ECO:0000256" key="7">
    <source>
        <dbReference type="ARBA" id="ARBA00022840"/>
    </source>
</evidence>
<evidence type="ECO:0000259" key="10">
    <source>
        <dbReference type="PROSITE" id="PS50893"/>
    </source>
</evidence>
<evidence type="ECO:0000256" key="8">
    <source>
        <dbReference type="ARBA" id="ARBA00022967"/>
    </source>
</evidence>
<dbReference type="InterPro" id="IPR050107">
    <property type="entry name" value="ABC_carbohydrate_import_ATPase"/>
</dbReference>
<keyword evidence="5" id="KW-0677">Repeat</keyword>
<reference evidence="12" key="1">
    <citation type="journal article" date="2019" name="Int. J. Syst. Evol. Microbiol.">
        <title>The Global Catalogue of Microorganisms (GCM) 10K type strain sequencing project: providing services to taxonomists for standard genome sequencing and annotation.</title>
        <authorList>
            <consortium name="The Broad Institute Genomics Platform"/>
            <consortium name="The Broad Institute Genome Sequencing Center for Infectious Disease"/>
            <person name="Wu L."/>
            <person name="Ma J."/>
        </authorList>
    </citation>
    <scope>NUCLEOTIDE SEQUENCE [LARGE SCALE GENOMIC DNA]</scope>
    <source>
        <strain evidence="12">NBRC 101365</strain>
    </source>
</reference>
<protein>
    <submittedName>
        <fullName evidence="11">Ribose import ATP-binding protein RbsA</fullName>
    </submittedName>
</protein>
<comment type="caution">
    <text evidence="11">The sequence shown here is derived from an EMBL/GenBank/DDBJ whole genome shotgun (WGS) entry which is preliminary data.</text>
</comment>
<dbReference type="PANTHER" id="PTHR43790:SF3">
    <property type="entry name" value="D-ALLOSE IMPORT ATP-BINDING PROTEIN ALSA-RELATED"/>
    <property type="match status" value="1"/>
</dbReference>
<keyword evidence="4" id="KW-0762">Sugar transport</keyword>
<keyword evidence="2" id="KW-0813">Transport</keyword>
<keyword evidence="7 11" id="KW-0067">ATP-binding</keyword>
<accession>A0ABQ6CFK9</accession>
<evidence type="ECO:0000256" key="5">
    <source>
        <dbReference type="ARBA" id="ARBA00022737"/>
    </source>
</evidence>
<keyword evidence="12" id="KW-1185">Reference proteome</keyword>
<keyword evidence="8" id="KW-1278">Translocase</keyword>
<dbReference type="PROSITE" id="PS00211">
    <property type="entry name" value="ABC_TRANSPORTER_1"/>
    <property type="match status" value="1"/>
</dbReference>
<dbReference type="CDD" id="cd03215">
    <property type="entry name" value="ABC_Carb_Monos_II"/>
    <property type="match status" value="1"/>
</dbReference>
<evidence type="ECO:0000256" key="2">
    <source>
        <dbReference type="ARBA" id="ARBA00022448"/>
    </source>
</evidence>
<dbReference type="Pfam" id="PF00005">
    <property type="entry name" value="ABC_tran"/>
    <property type="match status" value="2"/>
</dbReference>
<evidence type="ECO:0000313" key="11">
    <source>
        <dbReference type="EMBL" id="GLS18589.1"/>
    </source>
</evidence>
<dbReference type="SMART" id="SM00382">
    <property type="entry name" value="AAA"/>
    <property type="match status" value="1"/>
</dbReference>
<dbReference type="InterPro" id="IPR003593">
    <property type="entry name" value="AAA+_ATPase"/>
</dbReference>
<dbReference type="Gene3D" id="3.40.50.300">
    <property type="entry name" value="P-loop containing nucleotide triphosphate hydrolases"/>
    <property type="match status" value="2"/>
</dbReference>
<evidence type="ECO:0000256" key="1">
    <source>
        <dbReference type="ARBA" id="ARBA00005417"/>
    </source>
</evidence>
<keyword evidence="3" id="KW-1003">Cell membrane</keyword>
<evidence type="ECO:0000256" key="3">
    <source>
        <dbReference type="ARBA" id="ARBA00022475"/>
    </source>
</evidence>
<proteinExistence type="inferred from homology"/>
<dbReference type="EMBL" id="BSPC01000014">
    <property type="protein sequence ID" value="GLS18589.1"/>
    <property type="molecule type" value="Genomic_DNA"/>
</dbReference>
<evidence type="ECO:0000256" key="4">
    <source>
        <dbReference type="ARBA" id="ARBA00022597"/>
    </source>
</evidence>
<dbReference type="InterPro" id="IPR017871">
    <property type="entry name" value="ABC_transporter-like_CS"/>
</dbReference>
<dbReference type="PROSITE" id="PS50893">
    <property type="entry name" value="ABC_TRANSPORTER_2"/>
    <property type="match status" value="1"/>
</dbReference>
<dbReference type="GO" id="GO:0005524">
    <property type="term" value="F:ATP binding"/>
    <property type="evidence" value="ECO:0007669"/>
    <property type="project" value="UniProtKB-KW"/>
</dbReference>
<organism evidence="11 12">
    <name type="scientific">Labrys miyagiensis</name>
    <dbReference type="NCBI Taxonomy" id="346912"/>
    <lineage>
        <taxon>Bacteria</taxon>
        <taxon>Pseudomonadati</taxon>
        <taxon>Pseudomonadota</taxon>
        <taxon>Alphaproteobacteria</taxon>
        <taxon>Hyphomicrobiales</taxon>
        <taxon>Xanthobacteraceae</taxon>
        <taxon>Labrys</taxon>
    </lineage>
</organism>
<sequence length="391" mass="42204">MNARARELLAQLDVTFDVDTPVKHLGVSERQAIEVARALAIDARVLVLDEPTSALSGIEVIRLFDLVGRLKQRGVAVLFVTHFLDEIMKFSDDLTVLRSGRHVVTNPTETFTPETIVRAMIGTKLESFFPKQEAEIGGPVLSVRGLSGAGFVADVDFEVRTGEILGFFGLVGAGRSEIAGMLFGIIRPDAGTITLGGEQIQLRSPRQAIRQGISLVPEDRHKQGLVLPFSIRANETLPVLGTLSGLLGRIDGAREETVARDYAQRMRVVASGVEQAAGTLSGGNQQKVLLAKWLMPNPRLLVLDEPTRGIDVGAKSEIHRAISQLATTGMSIIMISDDAEELIGMADRILVFRGGRITASFDRGTFDREKILLAAAHEVPIGATGNKASTR</sequence>
<keyword evidence="6" id="KW-0547">Nucleotide-binding</keyword>
<dbReference type="SUPFAM" id="SSF52540">
    <property type="entry name" value="P-loop containing nucleoside triphosphate hydrolases"/>
    <property type="match status" value="2"/>
</dbReference>
<comment type="similarity">
    <text evidence="1">Belongs to the ABC transporter superfamily.</text>
</comment>
<feature type="domain" description="ABC transporter" evidence="10">
    <location>
        <begin position="123"/>
        <end position="379"/>
    </location>
</feature>
<dbReference type="InterPro" id="IPR003439">
    <property type="entry name" value="ABC_transporter-like_ATP-bd"/>
</dbReference>
<keyword evidence="9" id="KW-0472">Membrane</keyword>
<evidence type="ECO:0000313" key="12">
    <source>
        <dbReference type="Proteomes" id="UP001156882"/>
    </source>
</evidence>
<dbReference type="InterPro" id="IPR027417">
    <property type="entry name" value="P-loop_NTPase"/>
</dbReference>
<gene>
    <name evidence="11" type="primary">rbsA_3</name>
    <name evidence="11" type="ORF">GCM10007874_16060</name>
</gene>